<evidence type="ECO:0000313" key="2">
    <source>
        <dbReference type="Proteomes" id="UP000617340"/>
    </source>
</evidence>
<sequence length="75" mass="8616">MVWSKDTLLFGPKRCDFLREMLEKDKKNKGVGWNGEGLELKAPSTKGCDKGPLVDDESFKFEQTLYDIDKKETET</sequence>
<dbReference type="AlphaFoldDB" id="A0A834MTD6"/>
<name>A0A834MTD6_VESGE</name>
<keyword evidence="2" id="KW-1185">Reference proteome</keyword>
<dbReference type="EMBL" id="JACSDZ010000018">
    <property type="protein sequence ID" value="KAF7383795.1"/>
    <property type="molecule type" value="Genomic_DNA"/>
</dbReference>
<evidence type="ECO:0000313" key="1">
    <source>
        <dbReference type="EMBL" id="KAF7383795.1"/>
    </source>
</evidence>
<dbReference type="Proteomes" id="UP000617340">
    <property type="component" value="Unassembled WGS sequence"/>
</dbReference>
<reference evidence="1" key="1">
    <citation type="journal article" date="2020" name="G3 (Bethesda)">
        <title>High-Quality Assemblies for Three Invasive Social Wasps from the &lt;i&gt;Vespula&lt;/i&gt; Genus.</title>
        <authorList>
            <person name="Harrop T.W.R."/>
            <person name="Guhlin J."/>
            <person name="McLaughlin G.M."/>
            <person name="Permina E."/>
            <person name="Stockwell P."/>
            <person name="Gilligan J."/>
            <person name="Le Lec M.F."/>
            <person name="Gruber M.A.M."/>
            <person name="Quinn O."/>
            <person name="Lovegrove M."/>
            <person name="Duncan E.J."/>
            <person name="Remnant E.J."/>
            <person name="Van Eeckhoven J."/>
            <person name="Graham B."/>
            <person name="Knapp R.A."/>
            <person name="Langford K.W."/>
            <person name="Kronenberg Z."/>
            <person name="Press M.O."/>
            <person name="Eacker S.M."/>
            <person name="Wilson-Rankin E.E."/>
            <person name="Purcell J."/>
            <person name="Lester P.J."/>
            <person name="Dearden P.K."/>
        </authorList>
    </citation>
    <scope>NUCLEOTIDE SEQUENCE</scope>
    <source>
        <strain evidence="1">Linc-1</strain>
    </source>
</reference>
<comment type="caution">
    <text evidence="1">The sequence shown here is derived from an EMBL/GenBank/DDBJ whole genome shotgun (WGS) entry which is preliminary data.</text>
</comment>
<proteinExistence type="predicted"/>
<gene>
    <name evidence="1" type="ORF">HZH68_014552</name>
</gene>
<accession>A0A834MTD6</accession>
<organism evidence="1 2">
    <name type="scientific">Vespula germanica</name>
    <name type="common">German yellow jacket</name>
    <name type="synonym">Paravespula germanica</name>
    <dbReference type="NCBI Taxonomy" id="30212"/>
    <lineage>
        <taxon>Eukaryota</taxon>
        <taxon>Metazoa</taxon>
        <taxon>Ecdysozoa</taxon>
        <taxon>Arthropoda</taxon>
        <taxon>Hexapoda</taxon>
        <taxon>Insecta</taxon>
        <taxon>Pterygota</taxon>
        <taxon>Neoptera</taxon>
        <taxon>Endopterygota</taxon>
        <taxon>Hymenoptera</taxon>
        <taxon>Apocrita</taxon>
        <taxon>Aculeata</taxon>
        <taxon>Vespoidea</taxon>
        <taxon>Vespidae</taxon>
        <taxon>Vespinae</taxon>
        <taxon>Vespula</taxon>
    </lineage>
</organism>
<protein>
    <submittedName>
        <fullName evidence="1">Uncharacterized protein</fullName>
    </submittedName>
</protein>